<reference evidence="1" key="1">
    <citation type="submission" date="2022-02" db="EMBL/GenBank/DDBJ databases">
        <title>Plant Genome Project.</title>
        <authorList>
            <person name="Zhang R.-G."/>
        </authorList>
    </citation>
    <scope>NUCLEOTIDE SEQUENCE</scope>
    <source>
        <strain evidence="1">AT1</strain>
    </source>
</reference>
<gene>
    <name evidence="1" type="ORF">RHMOL_Rhmol07G0206700</name>
</gene>
<evidence type="ECO:0000313" key="1">
    <source>
        <dbReference type="EMBL" id="KAI8547576.1"/>
    </source>
</evidence>
<protein>
    <submittedName>
        <fullName evidence="1">Uncharacterized protein</fullName>
    </submittedName>
</protein>
<sequence length="94" mass="11239">MPFGYSRIRFRYNYFWYPNTFSIRARVNMLLLKIWVKIASRTILIFFPHQSTPETHRRYPLTRQPCKSLPLTVCMYVNISPSTCETENLCDGKL</sequence>
<proteinExistence type="predicted"/>
<accession>A0ACC0N3K1</accession>
<comment type="caution">
    <text evidence="1">The sequence shown here is derived from an EMBL/GenBank/DDBJ whole genome shotgun (WGS) entry which is preliminary data.</text>
</comment>
<evidence type="ECO:0000313" key="2">
    <source>
        <dbReference type="Proteomes" id="UP001062846"/>
    </source>
</evidence>
<keyword evidence="2" id="KW-1185">Reference proteome</keyword>
<name>A0ACC0N3K1_RHOML</name>
<organism evidence="1 2">
    <name type="scientific">Rhododendron molle</name>
    <name type="common">Chinese azalea</name>
    <name type="synonym">Azalea mollis</name>
    <dbReference type="NCBI Taxonomy" id="49168"/>
    <lineage>
        <taxon>Eukaryota</taxon>
        <taxon>Viridiplantae</taxon>
        <taxon>Streptophyta</taxon>
        <taxon>Embryophyta</taxon>
        <taxon>Tracheophyta</taxon>
        <taxon>Spermatophyta</taxon>
        <taxon>Magnoliopsida</taxon>
        <taxon>eudicotyledons</taxon>
        <taxon>Gunneridae</taxon>
        <taxon>Pentapetalae</taxon>
        <taxon>asterids</taxon>
        <taxon>Ericales</taxon>
        <taxon>Ericaceae</taxon>
        <taxon>Ericoideae</taxon>
        <taxon>Rhodoreae</taxon>
        <taxon>Rhododendron</taxon>
    </lineage>
</organism>
<dbReference type="Proteomes" id="UP001062846">
    <property type="component" value="Chromosome 7"/>
</dbReference>
<dbReference type="EMBL" id="CM046394">
    <property type="protein sequence ID" value="KAI8547576.1"/>
    <property type="molecule type" value="Genomic_DNA"/>
</dbReference>